<feature type="compositionally biased region" description="Basic residues" evidence="1">
    <location>
        <begin position="191"/>
        <end position="202"/>
    </location>
</feature>
<name>A0AAW0Z0H9_9TREE</name>
<evidence type="ECO:0000256" key="1">
    <source>
        <dbReference type="SAM" id="MobiDB-lite"/>
    </source>
</evidence>
<feature type="compositionally biased region" description="Low complexity" evidence="1">
    <location>
        <begin position="315"/>
        <end position="331"/>
    </location>
</feature>
<organism evidence="2 3">
    <name type="scientific">Kwoniella newhampshirensis</name>
    <dbReference type="NCBI Taxonomy" id="1651941"/>
    <lineage>
        <taxon>Eukaryota</taxon>
        <taxon>Fungi</taxon>
        <taxon>Dikarya</taxon>
        <taxon>Basidiomycota</taxon>
        <taxon>Agaricomycotina</taxon>
        <taxon>Tremellomycetes</taxon>
        <taxon>Tremellales</taxon>
        <taxon>Cryptococcaceae</taxon>
        <taxon>Kwoniella</taxon>
    </lineage>
</organism>
<dbReference type="EMBL" id="JBCAWK010000005">
    <property type="protein sequence ID" value="KAK8858872.1"/>
    <property type="molecule type" value="Genomic_DNA"/>
</dbReference>
<comment type="caution">
    <text evidence="2">The sequence shown here is derived from an EMBL/GenBank/DDBJ whole genome shotgun (WGS) entry which is preliminary data.</text>
</comment>
<dbReference type="AlphaFoldDB" id="A0AAW0Z0H9"/>
<reference evidence="2 3" key="1">
    <citation type="journal article" date="2024" name="bioRxiv">
        <title>Comparative genomics of Cryptococcus and Kwoniella reveals pathogenesis evolution and contrasting karyotype dynamics via intercentromeric recombination or chromosome fusion.</title>
        <authorList>
            <person name="Coelho M.A."/>
            <person name="David-Palma M."/>
            <person name="Shea T."/>
            <person name="Bowers K."/>
            <person name="McGinley-Smith S."/>
            <person name="Mohammad A.W."/>
            <person name="Gnirke A."/>
            <person name="Yurkov A.M."/>
            <person name="Nowrousian M."/>
            <person name="Sun S."/>
            <person name="Cuomo C.A."/>
            <person name="Heitman J."/>
        </authorList>
    </citation>
    <scope>NUCLEOTIDE SEQUENCE [LARGE SCALE GENOMIC DNA]</scope>
    <source>
        <strain evidence="2 3">CBS 13917</strain>
    </source>
</reference>
<sequence length="331" mass="35669">MNPRSFLTPGPSRLRPLLAPLLPSTLPSTRRYLLTFPHPDLDPSKGSTRLVIRTFNNIPSLLHAYAIIRAVEAKLGASVLDMHLPKDPDSLNPGPTIYLTTLRPVKLDSPLLLEIPSPAISSESNFLGGPSLHDVQAILNNEGAVPSASTELTRSPSGKKDELPLQFRVEVAKNQSQSRRGRERAGSASKHALKNKRKRHRADGKEAAEIVRELKNFGGGFYGGFEGLAEKFEGLLINPSERGLSQQLESTEGDQPIGKATSQPPVKETEEAAVDVREVKEESKSLLLKDGSRGPRAANALPEQAELPASPIVESESPTRPSSPSSPASSS</sequence>
<feature type="region of interest" description="Disordered" evidence="1">
    <location>
        <begin position="172"/>
        <end position="205"/>
    </location>
</feature>
<accession>A0AAW0Z0H9</accession>
<evidence type="ECO:0000313" key="3">
    <source>
        <dbReference type="Proteomes" id="UP001388673"/>
    </source>
</evidence>
<feature type="compositionally biased region" description="Basic and acidic residues" evidence="1">
    <location>
        <begin position="267"/>
        <end position="284"/>
    </location>
</feature>
<protein>
    <recommendedName>
        <fullName evidence="4">Sld7 C-terminal domain-containing protein</fullName>
    </recommendedName>
</protein>
<dbReference type="GeneID" id="92180361"/>
<feature type="region of interest" description="Disordered" evidence="1">
    <location>
        <begin position="245"/>
        <end position="331"/>
    </location>
</feature>
<evidence type="ECO:0000313" key="2">
    <source>
        <dbReference type="EMBL" id="KAK8858872.1"/>
    </source>
</evidence>
<evidence type="ECO:0008006" key="4">
    <source>
        <dbReference type="Google" id="ProtNLM"/>
    </source>
</evidence>
<proteinExistence type="predicted"/>
<keyword evidence="3" id="KW-1185">Reference proteome</keyword>
<dbReference type="Proteomes" id="UP001388673">
    <property type="component" value="Unassembled WGS sequence"/>
</dbReference>
<gene>
    <name evidence="2" type="ORF">IAR55_003103</name>
</gene>
<dbReference type="KEGG" id="kne:92180361"/>
<dbReference type="RefSeq" id="XP_066803713.1">
    <property type="nucleotide sequence ID" value="XM_066946212.1"/>
</dbReference>